<dbReference type="GO" id="GO:0051500">
    <property type="term" value="F:D-tyrosyl-tRNA(Tyr) deacylase activity"/>
    <property type="evidence" value="ECO:0007669"/>
    <property type="project" value="TreeGrafter"/>
</dbReference>
<dbReference type="Gene3D" id="3.50.80.10">
    <property type="entry name" value="D-tyrosyl-tRNA(Tyr) deacylase"/>
    <property type="match status" value="1"/>
</dbReference>
<dbReference type="InterPro" id="IPR003732">
    <property type="entry name" value="Daa-tRNA_deacyls_DTD"/>
</dbReference>
<evidence type="ECO:0000313" key="6">
    <source>
        <dbReference type="Proteomes" id="UP000230750"/>
    </source>
</evidence>
<comment type="catalytic activity">
    <reaction evidence="4">
        <text>a D-aminoacyl-tRNA + H2O = a tRNA + a D-alpha-amino acid + H(+)</text>
        <dbReference type="Rhea" id="RHEA:13953"/>
        <dbReference type="Rhea" id="RHEA-COMP:10123"/>
        <dbReference type="Rhea" id="RHEA-COMP:10124"/>
        <dbReference type="ChEBI" id="CHEBI:15377"/>
        <dbReference type="ChEBI" id="CHEBI:15378"/>
        <dbReference type="ChEBI" id="CHEBI:59871"/>
        <dbReference type="ChEBI" id="CHEBI:78442"/>
        <dbReference type="ChEBI" id="CHEBI:79333"/>
        <dbReference type="EC" id="3.1.1.96"/>
    </reaction>
</comment>
<evidence type="ECO:0000256" key="1">
    <source>
        <dbReference type="ARBA" id="ARBA00009673"/>
    </source>
</evidence>
<name>A0A2G8JG36_STIJA</name>
<keyword evidence="6" id="KW-1185">Reference proteome</keyword>
<dbReference type="Proteomes" id="UP000230750">
    <property type="component" value="Unassembled WGS sequence"/>
</dbReference>
<dbReference type="EMBL" id="MRZV01002096">
    <property type="protein sequence ID" value="PIK34707.1"/>
    <property type="molecule type" value="Genomic_DNA"/>
</dbReference>
<dbReference type="AlphaFoldDB" id="A0A2G8JG36"/>
<evidence type="ECO:0000313" key="5">
    <source>
        <dbReference type="EMBL" id="PIK34707.1"/>
    </source>
</evidence>
<dbReference type="EC" id="3.1.1.96" evidence="2"/>
<dbReference type="PANTHER" id="PTHR10472">
    <property type="entry name" value="D-TYROSYL-TRNA TYR DEACYLASE"/>
    <property type="match status" value="1"/>
</dbReference>
<evidence type="ECO:0000256" key="4">
    <source>
        <dbReference type="ARBA" id="ARBA00048018"/>
    </source>
</evidence>
<gene>
    <name evidence="5" type="ORF">BSL78_28465</name>
</gene>
<comment type="similarity">
    <text evidence="1">Belongs to the DTD family.</text>
</comment>
<proteinExistence type="inferred from homology"/>
<evidence type="ECO:0000256" key="3">
    <source>
        <dbReference type="ARBA" id="ARBA00047676"/>
    </source>
</evidence>
<evidence type="ECO:0000256" key="2">
    <source>
        <dbReference type="ARBA" id="ARBA00013056"/>
    </source>
</evidence>
<comment type="caution">
    <text evidence="5">The sequence shown here is derived from an EMBL/GenBank/DDBJ whole genome shotgun (WGS) entry which is preliminary data.</text>
</comment>
<organism evidence="5 6">
    <name type="scientific">Stichopus japonicus</name>
    <name type="common">Sea cucumber</name>
    <dbReference type="NCBI Taxonomy" id="307972"/>
    <lineage>
        <taxon>Eukaryota</taxon>
        <taxon>Metazoa</taxon>
        <taxon>Echinodermata</taxon>
        <taxon>Eleutherozoa</taxon>
        <taxon>Echinozoa</taxon>
        <taxon>Holothuroidea</taxon>
        <taxon>Aspidochirotacea</taxon>
        <taxon>Aspidochirotida</taxon>
        <taxon>Stichopodidae</taxon>
        <taxon>Apostichopus</taxon>
    </lineage>
</organism>
<dbReference type="GO" id="GO:0005737">
    <property type="term" value="C:cytoplasm"/>
    <property type="evidence" value="ECO:0007669"/>
    <property type="project" value="InterPro"/>
</dbReference>
<protein>
    <recommendedName>
        <fullName evidence="2">D-aminoacyl-tRNA deacylase</fullName>
        <ecNumber evidence="2">3.1.1.96</ecNumber>
    </recommendedName>
</protein>
<dbReference type="OrthoDB" id="275783at2759"/>
<dbReference type="SUPFAM" id="SSF69500">
    <property type="entry name" value="DTD-like"/>
    <property type="match status" value="1"/>
</dbReference>
<sequence length="234" mass="26157">MAKDGCKSVKDKNFEILCVSQFTLYSVMKGNKPDFHNAMPGEESKQYYDDFLAILRKGYNSENVKDGKFAAYMQVHIQNDGPVTIQLEAVPDIHFQIPESRVGPRAASGSKTPVAVVRGQPQDRTIEKATSYIAIFTSAFNGETSKQEEFLKEQAVLCGFSGFLPQGFSIFLENEDLEQIRIRCPAVEDMSIKELRDHVEELKSNEASASPVPLTKPTRAMEELILQLSRLLSS</sequence>
<dbReference type="PANTHER" id="PTHR10472:SF5">
    <property type="entry name" value="D-AMINOACYL-TRNA DEACYLASE 1"/>
    <property type="match status" value="1"/>
</dbReference>
<accession>A0A2G8JG36</accession>
<dbReference type="Pfam" id="PF02580">
    <property type="entry name" value="Tyr_Deacylase"/>
    <property type="match status" value="1"/>
</dbReference>
<comment type="catalytic activity">
    <reaction evidence="3">
        <text>glycyl-tRNA(Ala) + H2O = tRNA(Ala) + glycine + H(+)</text>
        <dbReference type="Rhea" id="RHEA:53744"/>
        <dbReference type="Rhea" id="RHEA-COMP:9657"/>
        <dbReference type="Rhea" id="RHEA-COMP:13640"/>
        <dbReference type="ChEBI" id="CHEBI:15377"/>
        <dbReference type="ChEBI" id="CHEBI:15378"/>
        <dbReference type="ChEBI" id="CHEBI:57305"/>
        <dbReference type="ChEBI" id="CHEBI:78442"/>
        <dbReference type="ChEBI" id="CHEBI:78522"/>
        <dbReference type="EC" id="3.1.1.96"/>
    </reaction>
</comment>
<dbReference type="STRING" id="307972.A0A2G8JG36"/>
<reference evidence="5 6" key="1">
    <citation type="journal article" date="2017" name="PLoS Biol.">
        <title>The sea cucumber genome provides insights into morphological evolution and visceral regeneration.</title>
        <authorList>
            <person name="Zhang X."/>
            <person name="Sun L."/>
            <person name="Yuan J."/>
            <person name="Sun Y."/>
            <person name="Gao Y."/>
            <person name="Zhang L."/>
            <person name="Li S."/>
            <person name="Dai H."/>
            <person name="Hamel J.F."/>
            <person name="Liu C."/>
            <person name="Yu Y."/>
            <person name="Liu S."/>
            <person name="Lin W."/>
            <person name="Guo K."/>
            <person name="Jin S."/>
            <person name="Xu P."/>
            <person name="Storey K.B."/>
            <person name="Huan P."/>
            <person name="Zhang T."/>
            <person name="Zhou Y."/>
            <person name="Zhang J."/>
            <person name="Lin C."/>
            <person name="Li X."/>
            <person name="Xing L."/>
            <person name="Huo D."/>
            <person name="Sun M."/>
            <person name="Wang L."/>
            <person name="Mercier A."/>
            <person name="Li F."/>
            <person name="Yang H."/>
            <person name="Xiang J."/>
        </authorList>
    </citation>
    <scope>NUCLEOTIDE SEQUENCE [LARGE SCALE GENOMIC DNA]</scope>
    <source>
        <strain evidence="5">Shaxun</strain>
        <tissue evidence="5">Muscle</tissue>
    </source>
</reference>
<dbReference type="InterPro" id="IPR023509">
    <property type="entry name" value="DTD-like_sf"/>
</dbReference>